<accession>M1PU81</accession>
<dbReference type="OrthoDB" id="9776795at2"/>
<dbReference type="KEGG" id="dsf:UWK_03369"/>
<evidence type="ECO:0000313" key="2">
    <source>
        <dbReference type="EMBL" id="AGF79886.1"/>
    </source>
</evidence>
<dbReference type="Gene3D" id="3.40.250.10">
    <property type="entry name" value="Rhodanese-like domain"/>
    <property type="match status" value="2"/>
</dbReference>
<protein>
    <submittedName>
        <fullName evidence="2">Rhodanese-related sulfurtransferase</fullName>
    </submittedName>
</protein>
<dbReference type="InterPro" id="IPR001763">
    <property type="entry name" value="Rhodanese-like_dom"/>
</dbReference>
<keyword evidence="3" id="KW-1185">Reference proteome</keyword>
<dbReference type="SMART" id="SM00450">
    <property type="entry name" value="RHOD"/>
    <property type="match status" value="2"/>
</dbReference>
<dbReference type="HOGENOM" id="CLU_1127654_0_0_7"/>
<dbReference type="Pfam" id="PF00581">
    <property type="entry name" value="Rhodanese"/>
    <property type="match status" value="2"/>
</dbReference>
<dbReference type="AlphaFoldDB" id="M1PU81"/>
<dbReference type="eggNOG" id="COG0607">
    <property type="taxonomic scope" value="Bacteria"/>
</dbReference>
<organism evidence="2 3">
    <name type="scientific">Desulfocapsa sulfexigens (strain DSM 10523 / SB164P1)</name>
    <dbReference type="NCBI Taxonomy" id="1167006"/>
    <lineage>
        <taxon>Bacteria</taxon>
        <taxon>Pseudomonadati</taxon>
        <taxon>Thermodesulfobacteriota</taxon>
        <taxon>Desulfobulbia</taxon>
        <taxon>Desulfobulbales</taxon>
        <taxon>Desulfocapsaceae</taxon>
        <taxon>Desulfocapsa</taxon>
    </lineage>
</organism>
<evidence type="ECO:0000313" key="3">
    <source>
        <dbReference type="Proteomes" id="UP000011721"/>
    </source>
</evidence>
<feature type="domain" description="Rhodanese" evidence="1">
    <location>
        <begin position="42"/>
        <end position="130"/>
    </location>
</feature>
<dbReference type="InterPro" id="IPR050229">
    <property type="entry name" value="GlpE_sulfurtransferase"/>
</dbReference>
<keyword evidence="2" id="KW-0808">Transferase</keyword>
<dbReference type="PANTHER" id="PTHR43031">
    <property type="entry name" value="FAD-DEPENDENT OXIDOREDUCTASE"/>
    <property type="match status" value="1"/>
</dbReference>
<gene>
    <name evidence="2" type="ordered locus">UWK_03369</name>
</gene>
<evidence type="ECO:0000259" key="1">
    <source>
        <dbReference type="PROSITE" id="PS50206"/>
    </source>
</evidence>
<dbReference type="GO" id="GO:0016740">
    <property type="term" value="F:transferase activity"/>
    <property type="evidence" value="ECO:0007669"/>
    <property type="project" value="UniProtKB-KW"/>
</dbReference>
<dbReference type="SUPFAM" id="SSF52821">
    <property type="entry name" value="Rhodanese/Cell cycle control phosphatase"/>
    <property type="match status" value="2"/>
</dbReference>
<proteinExistence type="predicted"/>
<dbReference type="STRING" id="1167006.UWK_03369"/>
<dbReference type="CDD" id="cd00158">
    <property type="entry name" value="RHOD"/>
    <property type="match status" value="1"/>
</dbReference>
<feature type="domain" description="Rhodanese" evidence="1">
    <location>
        <begin position="160"/>
        <end position="243"/>
    </location>
</feature>
<sequence length="246" mass="26722">MSTKNAGLAKKEGYKNVRVYLEGEPAWIKDGNMVHASKGFVTKGNIVLIDLRSAKKSAEKRIPRAVSIPYDTLDDRLDDIPKKAPVVIYSDSMEESMDAYSDLHDEGFKKVSMVPGNFDGWVKNGGATTSGPVVTDIVWVRKLGKGEVGKADFMKAVDGSDAGAIILDVRTPDEASAGGFKNAIAVPLDQIAKRLSEIPKDKKVYVHCTTGARADMAAQELNKNGYKAFFFVANIDCKGNECKVED</sequence>
<dbReference type="PANTHER" id="PTHR43031:SF1">
    <property type="entry name" value="PYRIDINE NUCLEOTIDE-DISULPHIDE OXIDOREDUCTASE"/>
    <property type="match status" value="1"/>
</dbReference>
<name>M1PU81_DESSD</name>
<dbReference type="PROSITE" id="PS50206">
    <property type="entry name" value="RHODANESE_3"/>
    <property type="match status" value="2"/>
</dbReference>
<dbReference type="InterPro" id="IPR036873">
    <property type="entry name" value="Rhodanese-like_dom_sf"/>
</dbReference>
<reference evidence="3" key="1">
    <citation type="journal article" date="2013" name="Stand. Genomic Sci.">
        <title>Complete genome sequence of Desulfocapsa sulfexigens, a marine deltaproteobacterium specialized in disproportionating inorganic sulfur compounds.</title>
        <authorList>
            <person name="Finster K.W."/>
            <person name="Kjeldsen K.U."/>
            <person name="Kube M."/>
            <person name="Reinhardt R."/>
            <person name="Mussmann M."/>
            <person name="Amann R."/>
            <person name="Schreiber L."/>
        </authorList>
    </citation>
    <scope>NUCLEOTIDE SEQUENCE [LARGE SCALE GENOMIC DNA]</scope>
    <source>
        <strain evidence="3">DSM 10523 / SB164P1</strain>
    </source>
</reference>
<dbReference type="EMBL" id="CP003985">
    <property type="protein sequence ID" value="AGF79886.1"/>
    <property type="molecule type" value="Genomic_DNA"/>
</dbReference>
<dbReference type="Proteomes" id="UP000011721">
    <property type="component" value="Chromosome"/>
</dbReference>
<dbReference type="RefSeq" id="WP_015405568.1">
    <property type="nucleotide sequence ID" value="NC_020304.1"/>
</dbReference>